<proteinExistence type="predicted"/>
<dbReference type="Gene3D" id="2.30.29.50">
    <property type="entry name" value="Bacterial Pleckstrin homology domain"/>
    <property type="match status" value="1"/>
</dbReference>
<dbReference type="RefSeq" id="WP_105074166.1">
    <property type="nucleotide sequence ID" value="NZ_JAFLKP010000257.1"/>
</dbReference>
<dbReference type="Proteomes" id="UP000239936">
    <property type="component" value="Unassembled WGS sequence"/>
</dbReference>
<name>A0A2S7XN05_9GAMM</name>
<dbReference type="InterPro" id="IPR037063">
    <property type="entry name" value="PHb_sf"/>
</dbReference>
<evidence type="ECO:0000313" key="3">
    <source>
        <dbReference type="Proteomes" id="UP000239936"/>
    </source>
</evidence>
<accession>A0A2S7XN05</accession>
<dbReference type="PANTHER" id="PTHR35796">
    <property type="entry name" value="HYPOTHETICAL CYTOSOLIC PROTEIN"/>
    <property type="match status" value="1"/>
</dbReference>
<keyword evidence="2" id="KW-0547">Nucleotide-binding</keyword>
<keyword evidence="2" id="KW-0347">Helicase</keyword>
<dbReference type="EMBL" id="PPGH01000037">
    <property type="protein sequence ID" value="PQJ95110.1"/>
    <property type="molecule type" value="Genomic_DNA"/>
</dbReference>
<reference evidence="2 3" key="1">
    <citation type="submission" date="2018-01" db="EMBL/GenBank/DDBJ databases">
        <title>The complete genome sequence of Chromatium okenii LaCa, a purple sulfur bacterium with a turbulent life.</title>
        <authorList>
            <person name="Luedin S.M."/>
            <person name="Liechti N."/>
            <person name="Storelli N."/>
            <person name="Danza F."/>
            <person name="Wittwer M."/>
            <person name="Pothier J.F."/>
            <person name="Tonolla M.A."/>
        </authorList>
    </citation>
    <scope>NUCLEOTIDE SEQUENCE [LARGE SCALE GENOMIC DNA]</scope>
    <source>
        <strain evidence="2 3">LaCa</strain>
    </source>
</reference>
<organism evidence="2 3">
    <name type="scientific">Chromatium okenii</name>
    <dbReference type="NCBI Taxonomy" id="61644"/>
    <lineage>
        <taxon>Bacteria</taxon>
        <taxon>Pseudomonadati</taxon>
        <taxon>Pseudomonadota</taxon>
        <taxon>Gammaproteobacteria</taxon>
        <taxon>Chromatiales</taxon>
        <taxon>Chromatiaceae</taxon>
        <taxon>Chromatium</taxon>
    </lineage>
</organism>
<keyword evidence="3" id="KW-1185">Reference proteome</keyword>
<keyword evidence="2" id="KW-0378">Hydrolase</keyword>
<dbReference type="GO" id="GO:0004386">
    <property type="term" value="F:helicase activity"/>
    <property type="evidence" value="ECO:0007669"/>
    <property type="project" value="UniProtKB-KW"/>
</dbReference>
<keyword evidence="2" id="KW-0067">ATP-binding</keyword>
<evidence type="ECO:0000313" key="2">
    <source>
        <dbReference type="EMBL" id="PQJ95110.1"/>
    </source>
</evidence>
<dbReference type="CDD" id="cd13225">
    <property type="entry name" value="PH-like_bacteria"/>
    <property type="match status" value="1"/>
</dbReference>
<dbReference type="AlphaFoldDB" id="A0A2S7XN05"/>
<comment type="caution">
    <text evidence="2">The sequence shown here is derived from an EMBL/GenBank/DDBJ whole genome shotgun (WGS) entry which is preliminary data.</text>
</comment>
<dbReference type="OrthoDB" id="3199551at2"/>
<dbReference type="Pfam" id="PF08000">
    <property type="entry name" value="bPH_1"/>
    <property type="match status" value="1"/>
</dbReference>
<sequence>MGLLSGLLGNASIISADDMMRQLEPILAMTETVELAFQLIRDQFVFTNKRLILIDKQGLTGHKVEYLSIPYRSITRFSIETAGHFDLDAEMKIWIGSDPMPIVKELRGSDNISAVQKALATAMFSGH</sequence>
<dbReference type="InterPro" id="IPR012544">
    <property type="entry name" value="PHb"/>
</dbReference>
<evidence type="ECO:0000259" key="1">
    <source>
        <dbReference type="Pfam" id="PF08000"/>
    </source>
</evidence>
<dbReference type="SUPFAM" id="SSF50729">
    <property type="entry name" value="PH domain-like"/>
    <property type="match status" value="1"/>
</dbReference>
<feature type="domain" description="Bacterial Pleckstrin homology" evidence="1">
    <location>
        <begin position="2"/>
        <end position="122"/>
    </location>
</feature>
<gene>
    <name evidence="2" type="ORF">CXB77_12440</name>
</gene>
<protein>
    <submittedName>
        <fullName evidence="2">Helicase</fullName>
    </submittedName>
</protein>
<dbReference type="PANTHER" id="PTHR35796:SF3">
    <property type="entry name" value="BHLH DOMAIN-CONTAINING PROTEIN"/>
    <property type="match status" value="1"/>
</dbReference>